<dbReference type="InterPro" id="IPR006145">
    <property type="entry name" value="PsdUridine_synth_RsuA/RluA"/>
</dbReference>
<evidence type="ECO:0000259" key="3">
    <source>
        <dbReference type="Pfam" id="PF00849"/>
    </source>
</evidence>
<sequence length="241" mass="27799">MEKIVQPLYEDNHLLIVNKPAGILIQGDSTGDTPLVEHCKEYIKKKYNKPGAVFLHPVHRLDRPVSGVIVFARTSKALERMNKIFASRKVQKTYWAIVKKHPPQKKGKLVSWLVKDTKRNVTSAYSEPVEGGQKAETNFKWLGKLNNHHLIEVEPLTGRPHQIRVHLAEMGSPIRGDLRYGFPKPNPDKSINLHARRLYFEHPVKKEPLIITAGLPNDQFWEQFLTLDDIKVKDKYVDKMY</sequence>
<evidence type="ECO:0000256" key="2">
    <source>
        <dbReference type="ARBA" id="ARBA00023235"/>
    </source>
</evidence>
<keyword evidence="2" id="KW-0413">Isomerase</keyword>
<dbReference type="GO" id="GO:0009982">
    <property type="term" value="F:pseudouridine synthase activity"/>
    <property type="evidence" value="ECO:0007669"/>
    <property type="project" value="InterPro"/>
</dbReference>
<evidence type="ECO:0000256" key="1">
    <source>
        <dbReference type="ARBA" id="ARBA00010876"/>
    </source>
</evidence>
<protein>
    <submittedName>
        <fullName evidence="4">RNA pseudouridine synthase</fullName>
    </submittedName>
</protein>
<feature type="domain" description="Pseudouridine synthase RsuA/RluA-like" evidence="3">
    <location>
        <begin position="13"/>
        <end position="168"/>
    </location>
</feature>
<dbReference type="EMBL" id="MDGQ01000003">
    <property type="protein sequence ID" value="OEK06593.1"/>
    <property type="molecule type" value="Genomic_DNA"/>
</dbReference>
<comment type="similarity">
    <text evidence="1">Belongs to the pseudouridine synthase RluA family.</text>
</comment>
<dbReference type="CDD" id="cd02869">
    <property type="entry name" value="PseudoU_synth_RluA_like"/>
    <property type="match status" value="1"/>
</dbReference>
<reference evidence="4 5" key="1">
    <citation type="submission" date="2016-08" db="EMBL/GenBank/DDBJ databases">
        <title>Draft genome of Fabibacter sp. strain SK-8.</title>
        <authorList>
            <person name="Wong S.-K."/>
            <person name="Hamasaki K."/>
            <person name="Yoshizawa S."/>
        </authorList>
    </citation>
    <scope>NUCLEOTIDE SEQUENCE [LARGE SCALE GENOMIC DNA]</scope>
    <source>
        <strain evidence="4 5">SK-8</strain>
    </source>
</reference>
<dbReference type="InterPro" id="IPR050188">
    <property type="entry name" value="RluA_PseudoU_synthase"/>
</dbReference>
<dbReference type="GO" id="GO:0003723">
    <property type="term" value="F:RNA binding"/>
    <property type="evidence" value="ECO:0007669"/>
    <property type="project" value="InterPro"/>
</dbReference>
<dbReference type="SUPFAM" id="SSF55120">
    <property type="entry name" value="Pseudouridine synthase"/>
    <property type="match status" value="1"/>
</dbReference>
<name>A0A1E5T5E9_9BACT</name>
<dbReference type="PROSITE" id="PS01129">
    <property type="entry name" value="PSI_RLU"/>
    <property type="match status" value="1"/>
</dbReference>
<accession>A0A1E5T5E9</accession>
<keyword evidence="5" id="KW-1185">Reference proteome</keyword>
<dbReference type="AlphaFoldDB" id="A0A1E5T5E9"/>
<dbReference type="InterPro" id="IPR020103">
    <property type="entry name" value="PsdUridine_synth_cat_dom_sf"/>
</dbReference>
<dbReference type="Pfam" id="PF00849">
    <property type="entry name" value="PseudoU_synth_2"/>
    <property type="match status" value="1"/>
</dbReference>
<evidence type="ECO:0000313" key="4">
    <source>
        <dbReference type="EMBL" id="OEK06593.1"/>
    </source>
</evidence>
<organism evidence="4 5">
    <name type="scientific">Roseivirga misakiensis</name>
    <dbReference type="NCBI Taxonomy" id="1563681"/>
    <lineage>
        <taxon>Bacteria</taxon>
        <taxon>Pseudomonadati</taxon>
        <taxon>Bacteroidota</taxon>
        <taxon>Cytophagia</taxon>
        <taxon>Cytophagales</taxon>
        <taxon>Roseivirgaceae</taxon>
        <taxon>Roseivirga</taxon>
    </lineage>
</organism>
<dbReference type="Proteomes" id="UP000095552">
    <property type="component" value="Unassembled WGS sequence"/>
</dbReference>
<dbReference type="PANTHER" id="PTHR21600">
    <property type="entry name" value="MITOCHONDRIAL RNA PSEUDOURIDINE SYNTHASE"/>
    <property type="match status" value="1"/>
</dbReference>
<dbReference type="Gene3D" id="3.30.2350.10">
    <property type="entry name" value="Pseudouridine synthase"/>
    <property type="match status" value="1"/>
</dbReference>
<dbReference type="GO" id="GO:0001522">
    <property type="term" value="P:pseudouridine synthesis"/>
    <property type="evidence" value="ECO:0007669"/>
    <property type="project" value="InterPro"/>
</dbReference>
<dbReference type="STRING" id="1563681.BFP71_02680"/>
<dbReference type="GO" id="GO:0006396">
    <property type="term" value="P:RNA processing"/>
    <property type="evidence" value="ECO:0007669"/>
    <property type="project" value="UniProtKB-ARBA"/>
</dbReference>
<gene>
    <name evidence="4" type="ORF">BFP71_02680</name>
</gene>
<dbReference type="PANTHER" id="PTHR21600:SF83">
    <property type="entry name" value="PSEUDOURIDYLATE SYNTHASE RPUSD4, MITOCHONDRIAL"/>
    <property type="match status" value="1"/>
</dbReference>
<dbReference type="RefSeq" id="WP_069833905.1">
    <property type="nucleotide sequence ID" value="NZ_MDGQ01000003.1"/>
</dbReference>
<dbReference type="GO" id="GO:0140098">
    <property type="term" value="F:catalytic activity, acting on RNA"/>
    <property type="evidence" value="ECO:0007669"/>
    <property type="project" value="UniProtKB-ARBA"/>
</dbReference>
<dbReference type="InterPro" id="IPR006224">
    <property type="entry name" value="PsdUridine_synth_RluA-like_CS"/>
</dbReference>
<dbReference type="OrthoDB" id="9807829at2"/>
<evidence type="ECO:0000313" key="5">
    <source>
        <dbReference type="Proteomes" id="UP000095552"/>
    </source>
</evidence>
<proteinExistence type="inferred from homology"/>
<comment type="caution">
    <text evidence="4">The sequence shown here is derived from an EMBL/GenBank/DDBJ whole genome shotgun (WGS) entry which is preliminary data.</text>
</comment>